<feature type="domain" description="Alcohol dehydrogenase-like C-terminal" evidence="6">
    <location>
        <begin position="182"/>
        <end position="317"/>
    </location>
</feature>
<accession>A0ABR6G2B5</accession>
<evidence type="ECO:0000313" key="9">
    <source>
        <dbReference type="Proteomes" id="UP000533533"/>
    </source>
</evidence>
<evidence type="ECO:0000259" key="7">
    <source>
        <dbReference type="Pfam" id="PF08240"/>
    </source>
</evidence>
<dbReference type="Gene3D" id="3.40.50.720">
    <property type="entry name" value="NAD(P)-binding Rossmann-like Domain"/>
    <property type="match status" value="1"/>
</dbReference>
<dbReference type="GO" id="GO:0004022">
    <property type="term" value="F:alcohol dehydrogenase (NAD+) activity"/>
    <property type="evidence" value="ECO:0007669"/>
    <property type="project" value="UniProtKB-EC"/>
</dbReference>
<evidence type="ECO:0000256" key="2">
    <source>
        <dbReference type="ARBA" id="ARBA00008072"/>
    </source>
</evidence>
<dbReference type="EMBL" id="JACHVZ010000036">
    <property type="protein sequence ID" value="MBB2932924.1"/>
    <property type="molecule type" value="Genomic_DNA"/>
</dbReference>
<keyword evidence="9" id="KW-1185">Reference proteome</keyword>
<dbReference type="Pfam" id="PF00107">
    <property type="entry name" value="ADH_zinc_N"/>
    <property type="match status" value="1"/>
</dbReference>
<keyword evidence="3" id="KW-0479">Metal-binding</keyword>
<dbReference type="PANTHER" id="PTHR43350:SF17">
    <property type="entry name" value="NAD-DEPENDENT ALCOHOL DEHYDROGENASE"/>
    <property type="match status" value="1"/>
</dbReference>
<dbReference type="Proteomes" id="UP000533533">
    <property type="component" value="Unassembled WGS sequence"/>
</dbReference>
<sequence length="366" mass="38674">MKAALLNAFGTPLSIETLPDPVIGTGEVIVDVVAAGVASYAHGVFSGARNYLLEPPLVPGAGAIGRVRAVGPDSTRLAVGDWVYCDPTIRARDNAINPDTILQGWTARNPAALSLHRFYHHGSFATQMLVPTENVTAIGDLEERDAGKWCALSQLLVPFGGLLAGELQPGDTVLVNGETGGFGSAGVVAALAMGAAKVVAAGRNQQKLDELPRQLGLRVSCVRVTGDVDDTRRICELAEGEIDLALDILPRGASASQVLAGAKALRRGSRLVLMGGVRKTGEDEPSLPYAWLMHNEVTLRGQWMYPRVAIPQMVSMIRAGLVSLTKFNVTEFSLDDANEAVAFAADNAGPLSLVVISPCRRKYTDG</sequence>
<dbReference type="SUPFAM" id="SSF51735">
    <property type="entry name" value="NAD(P)-binding Rossmann-fold domains"/>
    <property type="match status" value="1"/>
</dbReference>
<protein>
    <submittedName>
        <fullName evidence="8">Alcohol dehydrogenase</fullName>
        <ecNumber evidence="8">1.1.1.1</ecNumber>
    </submittedName>
</protein>
<proteinExistence type="inferred from homology"/>
<keyword evidence="5 8" id="KW-0560">Oxidoreductase</keyword>
<evidence type="ECO:0000256" key="1">
    <source>
        <dbReference type="ARBA" id="ARBA00001947"/>
    </source>
</evidence>
<dbReference type="Pfam" id="PF08240">
    <property type="entry name" value="ADH_N"/>
    <property type="match status" value="1"/>
</dbReference>
<name>A0ABR6G2B5_9BURK</name>
<dbReference type="RefSeq" id="WP_110388925.1">
    <property type="nucleotide sequence ID" value="NZ_JACHVZ010000036.1"/>
</dbReference>
<comment type="cofactor">
    <cofactor evidence="1">
        <name>Zn(2+)</name>
        <dbReference type="ChEBI" id="CHEBI:29105"/>
    </cofactor>
</comment>
<evidence type="ECO:0000259" key="6">
    <source>
        <dbReference type="Pfam" id="PF00107"/>
    </source>
</evidence>
<feature type="domain" description="Alcohol dehydrogenase-like N-terminal" evidence="7">
    <location>
        <begin position="25"/>
        <end position="138"/>
    </location>
</feature>
<dbReference type="InterPro" id="IPR036291">
    <property type="entry name" value="NAD(P)-bd_dom_sf"/>
</dbReference>
<comment type="caution">
    <text evidence="8">The sequence shown here is derived from an EMBL/GenBank/DDBJ whole genome shotgun (WGS) entry which is preliminary data.</text>
</comment>
<evidence type="ECO:0000256" key="5">
    <source>
        <dbReference type="ARBA" id="ARBA00023002"/>
    </source>
</evidence>
<evidence type="ECO:0000256" key="3">
    <source>
        <dbReference type="ARBA" id="ARBA00022723"/>
    </source>
</evidence>
<comment type="similarity">
    <text evidence="2">Belongs to the zinc-containing alcohol dehydrogenase family.</text>
</comment>
<evidence type="ECO:0000313" key="8">
    <source>
        <dbReference type="EMBL" id="MBB2932924.1"/>
    </source>
</evidence>
<dbReference type="EC" id="1.1.1.1" evidence="8"/>
<evidence type="ECO:0000256" key="4">
    <source>
        <dbReference type="ARBA" id="ARBA00022833"/>
    </source>
</evidence>
<reference evidence="8 9" key="1">
    <citation type="submission" date="2020-08" db="EMBL/GenBank/DDBJ databases">
        <title>Genomic Encyclopedia of Type Strains, Phase IV (KMG-V): Genome sequencing to study the core and pangenomes of soil and plant-associated prokaryotes.</title>
        <authorList>
            <person name="Whitman W."/>
        </authorList>
    </citation>
    <scope>NUCLEOTIDE SEQUENCE [LARGE SCALE GENOMIC DNA]</scope>
    <source>
        <strain evidence="8 9">SRMrh-85</strain>
    </source>
</reference>
<organism evidence="8 9">
    <name type="scientific">Paraburkholderia silvatlantica</name>
    <dbReference type="NCBI Taxonomy" id="321895"/>
    <lineage>
        <taxon>Bacteria</taxon>
        <taxon>Pseudomonadati</taxon>
        <taxon>Pseudomonadota</taxon>
        <taxon>Betaproteobacteria</taxon>
        <taxon>Burkholderiales</taxon>
        <taxon>Burkholderiaceae</taxon>
        <taxon>Paraburkholderia</taxon>
    </lineage>
</organism>
<dbReference type="PANTHER" id="PTHR43350">
    <property type="entry name" value="NAD-DEPENDENT ALCOHOL DEHYDROGENASE"/>
    <property type="match status" value="1"/>
</dbReference>
<dbReference type="InterPro" id="IPR011032">
    <property type="entry name" value="GroES-like_sf"/>
</dbReference>
<keyword evidence="4" id="KW-0862">Zinc</keyword>
<dbReference type="InterPro" id="IPR013154">
    <property type="entry name" value="ADH-like_N"/>
</dbReference>
<dbReference type="SUPFAM" id="SSF50129">
    <property type="entry name" value="GroES-like"/>
    <property type="match status" value="1"/>
</dbReference>
<dbReference type="Gene3D" id="3.90.180.10">
    <property type="entry name" value="Medium-chain alcohol dehydrogenases, catalytic domain"/>
    <property type="match status" value="1"/>
</dbReference>
<dbReference type="InterPro" id="IPR013149">
    <property type="entry name" value="ADH-like_C"/>
</dbReference>
<gene>
    <name evidence="8" type="ORF">FHX59_007413</name>
</gene>